<evidence type="ECO:0000313" key="1">
    <source>
        <dbReference type="EMBL" id="MEA5456906.1"/>
    </source>
</evidence>
<gene>
    <name evidence="1" type="ORF">SPF06_19460</name>
</gene>
<proteinExistence type="predicted"/>
<reference evidence="1 2" key="1">
    <citation type="submission" date="2023-12" db="EMBL/GenBank/DDBJ databases">
        <title>Sinomonas terricola sp. nov, isolated from litchi orchard soil in Guangdong, PR China.</title>
        <authorList>
            <person name="Jiaxin W."/>
            <person name="Yang Z."/>
            <person name="Honghui Z."/>
        </authorList>
    </citation>
    <scope>NUCLEOTIDE SEQUENCE [LARGE SCALE GENOMIC DNA]</scope>
    <source>
        <strain evidence="1 2">JGH33</strain>
    </source>
</reference>
<name>A0ABU5TCV9_9MICC</name>
<keyword evidence="2" id="KW-1185">Reference proteome</keyword>
<comment type="caution">
    <text evidence="1">The sequence shown here is derived from an EMBL/GenBank/DDBJ whole genome shotgun (WGS) entry which is preliminary data.</text>
</comment>
<organism evidence="1 2">
    <name type="scientific">Sinomonas terricola</name>
    <dbReference type="NCBI Taxonomy" id="3110330"/>
    <lineage>
        <taxon>Bacteria</taxon>
        <taxon>Bacillati</taxon>
        <taxon>Actinomycetota</taxon>
        <taxon>Actinomycetes</taxon>
        <taxon>Micrococcales</taxon>
        <taxon>Micrococcaceae</taxon>
        <taxon>Sinomonas</taxon>
    </lineage>
</organism>
<sequence>MQSSSPRRMLPSDPCPRTGDSVELRRWGFAARRGVVEDVMPDSSGFWLAADGVEHRMFVSIPDEESQIWI</sequence>
<evidence type="ECO:0000313" key="2">
    <source>
        <dbReference type="Proteomes" id="UP001304769"/>
    </source>
</evidence>
<dbReference type="EMBL" id="JAYGGQ010000019">
    <property type="protein sequence ID" value="MEA5456906.1"/>
    <property type="molecule type" value="Genomic_DNA"/>
</dbReference>
<protein>
    <submittedName>
        <fullName evidence="1">Uncharacterized protein</fullName>
    </submittedName>
</protein>
<accession>A0ABU5TCV9</accession>
<dbReference type="Proteomes" id="UP001304769">
    <property type="component" value="Unassembled WGS sequence"/>
</dbReference>